<accession>A0A8X8B806</accession>
<evidence type="ECO:0000256" key="1">
    <source>
        <dbReference type="SAM" id="MobiDB-lite"/>
    </source>
</evidence>
<dbReference type="AlphaFoldDB" id="A0A8X8B806"/>
<dbReference type="EMBL" id="JAAMPC010000002">
    <property type="protein sequence ID" value="KAG2324862.1"/>
    <property type="molecule type" value="Genomic_DNA"/>
</dbReference>
<protein>
    <submittedName>
        <fullName evidence="2">Uncharacterized protein</fullName>
    </submittedName>
</protein>
<dbReference type="Proteomes" id="UP000886595">
    <property type="component" value="Unassembled WGS sequence"/>
</dbReference>
<gene>
    <name evidence="2" type="ORF">Bca52824_007590</name>
</gene>
<reference evidence="2 3" key="1">
    <citation type="submission" date="2020-02" db="EMBL/GenBank/DDBJ databases">
        <authorList>
            <person name="Ma Q."/>
            <person name="Huang Y."/>
            <person name="Song X."/>
            <person name="Pei D."/>
        </authorList>
    </citation>
    <scope>NUCLEOTIDE SEQUENCE [LARGE SCALE GENOMIC DNA]</scope>
    <source>
        <strain evidence="2">Sxm20200214</strain>
        <tissue evidence="2">Leaf</tissue>
    </source>
</reference>
<sequence>MKSFDNGNHGQRRRRQEVTRNAKKKLHMRARYRSNLRVKDKERVDPNPDRSNHKNETRKGSNQNGSKWNNKDNKRLESRRRTPRRRSKESGRRSKWTSHNDDREDPSPPDAVKGETHQNQTESRSGKEISKNYCPQSTENTAMIEIGKAINITERKISAPVLRKPPKLLSGEIKKKANSREKEEKIKRERKNQI</sequence>
<evidence type="ECO:0000313" key="2">
    <source>
        <dbReference type="EMBL" id="KAG2324862.1"/>
    </source>
</evidence>
<comment type="caution">
    <text evidence="2">The sequence shown here is derived from an EMBL/GenBank/DDBJ whole genome shotgun (WGS) entry which is preliminary data.</text>
</comment>
<proteinExistence type="predicted"/>
<feature type="compositionally biased region" description="Basic and acidic residues" evidence="1">
    <location>
        <begin position="172"/>
        <end position="194"/>
    </location>
</feature>
<feature type="region of interest" description="Disordered" evidence="1">
    <location>
        <begin position="1"/>
        <end position="138"/>
    </location>
</feature>
<feature type="compositionally biased region" description="Basic and acidic residues" evidence="1">
    <location>
        <begin position="88"/>
        <end position="116"/>
    </location>
</feature>
<name>A0A8X8B806_BRACI</name>
<feature type="compositionally biased region" description="Basic and acidic residues" evidence="1">
    <location>
        <begin position="37"/>
        <end position="59"/>
    </location>
</feature>
<feature type="region of interest" description="Disordered" evidence="1">
    <location>
        <begin position="159"/>
        <end position="194"/>
    </location>
</feature>
<feature type="compositionally biased region" description="Basic residues" evidence="1">
    <location>
        <begin position="10"/>
        <end position="36"/>
    </location>
</feature>
<organism evidence="2 3">
    <name type="scientific">Brassica carinata</name>
    <name type="common">Ethiopian mustard</name>
    <name type="synonym">Abyssinian cabbage</name>
    <dbReference type="NCBI Taxonomy" id="52824"/>
    <lineage>
        <taxon>Eukaryota</taxon>
        <taxon>Viridiplantae</taxon>
        <taxon>Streptophyta</taxon>
        <taxon>Embryophyta</taxon>
        <taxon>Tracheophyta</taxon>
        <taxon>Spermatophyta</taxon>
        <taxon>Magnoliopsida</taxon>
        <taxon>eudicotyledons</taxon>
        <taxon>Gunneridae</taxon>
        <taxon>Pentapetalae</taxon>
        <taxon>rosids</taxon>
        <taxon>malvids</taxon>
        <taxon>Brassicales</taxon>
        <taxon>Brassicaceae</taxon>
        <taxon>Brassiceae</taxon>
        <taxon>Brassica</taxon>
    </lineage>
</organism>
<feature type="compositionally biased region" description="Basic and acidic residues" evidence="1">
    <location>
        <begin position="69"/>
        <end position="80"/>
    </location>
</feature>
<keyword evidence="3" id="KW-1185">Reference proteome</keyword>
<evidence type="ECO:0000313" key="3">
    <source>
        <dbReference type="Proteomes" id="UP000886595"/>
    </source>
</evidence>